<dbReference type="InterPro" id="IPR007197">
    <property type="entry name" value="rSAM"/>
</dbReference>
<dbReference type="SUPFAM" id="SSF102114">
    <property type="entry name" value="Radical SAM enzymes"/>
    <property type="match status" value="1"/>
</dbReference>
<dbReference type="CDD" id="cd01335">
    <property type="entry name" value="Radical_SAM"/>
    <property type="match status" value="1"/>
</dbReference>
<accession>A0ABW8SLH0</accession>
<organism evidence="6 7">
    <name type="scientific">Candidatus Clostridium eludens</name>
    <dbReference type="NCBI Taxonomy" id="3381663"/>
    <lineage>
        <taxon>Bacteria</taxon>
        <taxon>Bacillati</taxon>
        <taxon>Bacillota</taxon>
        <taxon>Clostridia</taxon>
        <taxon>Eubacteriales</taxon>
        <taxon>Clostridiaceae</taxon>
        <taxon>Clostridium</taxon>
    </lineage>
</organism>
<evidence type="ECO:0000313" key="6">
    <source>
        <dbReference type="EMBL" id="MFL0196029.1"/>
    </source>
</evidence>
<dbReference type="SFLD" id="SFLDG01067">
    <property type="entry name" value="SPASM/twitch_domain_containing"/>
    <property type="match status" value="1"/>
</dbReference>
<sequence>MRHVSIEICQRCPNKCIHCSSASSKECNTYISIEKLKEIVDGLKLLEAKSISISGGEPFLHSGLLDIVSYINSKGIDISIYTSGIVFNEYGEYSSLDGKVISKLSKIGVNKLIFNVQSLKEERYDEIMQTKGNLPLLMESIKLCKENNIFTEIHFVPMKLNIDEIDDMINFVGKFNLDMLSFLGLVPHGRAKDNEEKILLDDETSDMIKKKLNELINEKTRVGIPLQVDDSECSCYAGKEKLYVKFDGTVYGCEAFKYIPLCDDDNNEIIPDSIHDRRIEVIFMNSKYLQAEAKFIEEQKKVLNSPEKCPVQRCLRCKGGNRANKK</sequence>
<keyword evidence="3" id="KW-0408">Iron</keyword>
<dbReference type="PROSITE" id="PS51918">
    <property type="entry name" value="RADICAL_SAM"/>
    <property type="match status" value="1"/>
</dbReference>
<evidence type="ECO:0000256" key="4">
    <source>
        <dbReference type="ARBA" id="ARBA00023014"/>
    </source>
</evidence>
<dbReference type="PANTHER" id="PTHR11228:SF7">
    <property type="entry name" value="PQQA PEPTIDE CYCLASE"/>
    <property type="match status" value="1"/>
</dbReference>
<keyword evidence="4" id="KW-0411">Iron-sulfur</keyword>
<dbReference type="InterPro" id="IPR050377">
    <property type="entry name" value="Radical_SAM_PqqE_MftC-like"/>
</dbReference>
<comment type="caution">
    <text evidence="6">The sequence shown here is derived from an EMBL/GenBank/DDBJ whole genome shotgun (WGS) entry which is preliminary data.</text>
</comment>
<dbReference type="RefSeq" id="WP_406792145.1">
    <property type="nucleotide sequence ID" value="NZ_JBJHZX010000014.1"/>
</dbReference>
<reference evidence="6 7" key="1">
    <citation type="submission" date="2024-11" db="EMBL/GenBank/DDBJ databases">
        <authorList>
            <person name="Heng Y.C."/>
            <person name="Lim A.C.H."/>
            <person name="Lee J.K.Y."/>
            <person name="Kittelmann S."/>
        </authorList>
    </citation>
    <scope>NUCLEOTIDE SEQUENCE [LARGE SCALE GENOMIC DNA]</scope>
    <source>
        <strain evidence="6 7">WILCCON 0269</strain>
    </source>
</reference>
<dbReference type="InterPro" id="IPR013785">
    <property type="entry name" value="Aldolase_TIM"/>
</dbReference>
<dbReference type="Gene3D" id="3.20.20.70">
    <property type="entry name" value="Aldolase class I"/>
    <property type="match status" value="1"/>
</dbReference>
<dbReference type="InterPro" id="IPR058240">
    <property type="entry name" value="rSAM_sf"/>
</dbReference>
<dbReference type="Pfam" id="PF04055">
    <property type="entry name" value="Radical_SAM"/>
    <property type="match status" value="1"/>
</dbReference>
<dbReference type="EMBL" id="JBJHZX010000014">
    <property type="protein sequence ID" value="MFL0196029.1"/>
    <property type="molecule type" value="Genomic_DNA"/>
</dbReference>
<evidence type="ECO:0000256" key="3">
    <source>
        <dbReference type="ARBA" id="ARBA00023004"/>
    </source>
</evidence>
<proteinExistence type="predicted"/>
<evidence type="ECO:0000256" key="2">
    <source>
        <dbReference type="ARBA" id="ARBA00022723"/>
    </source>
</evidence>
<protein>
    <submittedName>
        <fullName evidence="6">Radical SAM protein</fullName>
    </submittedName>
</protein>
<dbReference type="Proteomes" id="UP001623660">
    <property type="component" value="Unassembled WGS sequence"/>
</dbReference>
<keyword evidence="1" id="KW-0949">S-adenosyl-L-methionine</keyword>
<dbReference type="PANTHER" id="PTHR11228">
    <property type="entry name" value="RADICAL SAM DOMAIN PROTEIN"/>
    <property type="match status" value="1"/>
</dbReference>
<dbReference type="InterPro" id="IPR006638">
    <property type="entry name" value="Elp3/MiaA/NifB-like_rSAM"/>
</dbReference>
<dbReference type="SMART" id="SM00729">
    <property type="entry name" value="Elp3"/>
    <property type="match status" value="1"/>
</dbReference>
<gene>
    <name evidence="6" type="ORF">ACJDU8_10695</name>
</gene>
<evidence type="ECO:0000259" key="5">
    <source>
        <dbReference type="PROSITE" id="PS51918"/>
    </source>
</evidence>
<name>A0ABW8SLH0_9CLOT</name>
<keyword evidence="2" id="KW-0479">Metal-binding</keyword>
<evidence type="ECO:0000313" key="7">
    <source>
        <dbReference type="Proteomes" id="UP001623660"/>
    </source>
</evidence>
<feature type="domain" description="Radical SAM core" evidence="5">
    <location>
        <begin position="1"/>
        <end position="225"/>
    </location>
</feature>
<dbReference type="SFLD" id="SFLDS00029">
    <property type="entry name" value="Radical_SAM"/>
    <property type="match status" value="1"/>
</dbReference>
<evidence type="ECO:0000256" key="1">
    <source>
        <dbReference type="ARBA" id="ARBA00022691"/>
    </source>
</evidence>
<keyword evidence="7" id="KW-1185">Reference proteome</keyword>